<gene>
    <name evidence="6" type="ORF">ACFSC3_07640</name>
</gene>
<protein>
    <submittedName>
        <fullName evidence="6">NADPH-dependent FMN reductase</fullName>
        <ecNumber evidence="6">1.-.-.-</ecNumber>
    </submittedName>
</protein>
<feature type="domain" description="NADPH-dependent FMN reductase-like" evidence="5">
    <location>
        <begin position="10"/>
        <end position="157"/>
    </location>
</feature>
<dbReference type="InterPro" id="IPR005025">
    <property type="entry name" value="FMN_Rdtase-like_dom"/>
</dbReference>
<reference evidence="7" key="1">
    <citation type="journal article" date="2019" name="Int. J. Syst. Evol. Microbiol.">
        <title>The Global Catalogue of Microorganisms (GCM) 10K type strain sequencing project: providing services to taxonomists for standard genome sequencing and annotation.</title>
        <authorList>
            <consortium name="The Broad Institute Genomics Platform"/>
            <consortium name="The Broad Institute Genome Sequencing Center for Infectious Disease"/>
            <person name="Wu L."/>
            <person name="Ma J."/>
        </authorList>
    </citation>
    <scope>NUCLEOTIDE SEQUENCE [LARGE SCALE GENOMIC DNA]</scope>
    <source>
        <strain evidence="7">Q85</strain>
    </source>
</reference>
<dbReference type="EC" id="1.-.-.-" evidence="6"/>
<evidence type="ECO:0000256" key="3">
    <source>
        <dbReference type="ARBA" id="ARBA00022643"/>
    </source>
</evidence>
<keyword evidence="3" id="KW-0288">FMN</keyword>
<keyword evidence="7" id="KW-1185">Reference proteome</keyword>
<keyword evidence="4 6" id="KW-0560">Oxidoreductase</keyword>
<organism evidence="6 7">
    <name type="scientific">Sphingomonas floccifaciens</name>
    <dbReference type="NCBI Taxonomy" id="1844115"/>
    <lineage>
        <taxon>Bacteria</taxon>
        <taxon>Pseudomonadati</taxon>
        <taxon>Pseudomonadota</taxon>
        <taxon>Alphaproteobacteria</taxon>
        <taxon>Sphingomonadales</taxon>
        <taxon>Sphingomonadaceae</taxon>
        <taxon>Sphingomonas</taxon>
    </lineage>
</organism>
<dbReference type="PANTHER" id="PTHR43408">
    <property type="entry name" value="FMN REDUCTASE (NADPH)"/>
    <property type="match status" value="1"/>
</dbReference>
<sequence>MIQSQTAAPHIVALGGTGRAQSSTGAALARALAIAESRGARTTLLTGDAIAFPNFEPGQTATDPTLAAFLAALRSADGIIIGSPGYHGTFSGLVKNALDHVELMSGDERPYFHGLPVGHIATAAGWQAAVATLIGLRSITHALRGWPTPLGVAINTAEGPDAIDRAESQLTIMVDQMFDFLRR</sequence>
<proteinExistence type="inferred from homology"/>
<dbReference type="GO" id="GO:0016491">
    <property type="term" value="F:oxidoreductase activity"/>
    <property type="evidence" value="ECO:0007669"/>
    <property type="project" value="UniProtKB-KW"/>
</dbReference>
<evidence type="ECO:0000259" key="5">
    <source>
        <dbReference type="Pfam" id="PF03358"/>
    </source>
</evidence>
<evidence type="ECO:0000256" key="4">
    <source>
        <dbReference type="ARBA" id="ARBA00023002"/>
    </source>
</evidence>
<evidence type="ECO:0000313" key="7">
    <source>
        <dbReference type="Proteomes" id="UP001597283"/>
    </source>
</evidence>
<evidence type="ECO:0000256" key="1">
    <source>
        <dbReference type="ARBA" id="ARBA00005990"/>
    </source>
</evidence>
<dbReference type="Pfam" id="PF03358">
    <property type="entry name" value="FMN_red"/>
    <property type="match status" value="1"/>
</dbReference>
<dbReference type="InterPro" id="IPR051814">
    <property type="entry name" value="NAD(P)H-dep_FMN_reductase"/>
</dbReference>
<comment type="caution">
    <text evidence="6">The sequence shown here is derived from an EMBL/GenBank/DDBJ whole genome shotgun (WGS) entry which is preliminary data.</text>
</comment>
<comment type="similarity">
    <text evidence="1">Belongs to the SsuE family.</text>
</comment>
<dbReference type="PANTHER" id="PTHR43408:SF2">
    <property type="entry name" value="FMN REDUCTASE (NADPH)"/>
    <property type="match status" value="1"/>
</dbReference>
<dbReference type="RefSeq" id="WP_380939818.1">
    <property type="nucleotide sequence ID" value="NZ_JBHUFC010000003.1"/>
</dbReference>
<keyword evidence="2" id="KW-0285">Flavoprotein</keyword>
<evidence type="ECO:0000313" key="6">
    <source>
        <dbReference type="EMBL" id="MFD1787441.1"/>
    </source>
</evidence>
<dbReference type="SUPFAM" id="SSF52218">
    <property type="entry name" value="Flavoproteins"/>
    <property type="match status" value="1"/>
</dbReference>
<evidence type="ECO:0000256" key="2">
    <source>
        <dbReference type="ARBA" id="ARBA00022630"/>
    </source>
</evidence>
<dbReference type="Gene3D" id="3.40.50.360">
    <property type="match status" value="1"/>
</dbReference>
<dbReference type="EMBL" id="JBHUFC010000003">
    <property type="protein sequence ID" value="MFD1787441.1"/>
    <property type="molecule type" value="Genomic_DNA"/>
</dbReference>
<accession>A0ABW4NBE9</accession>
<dbReference type="InterPro" id="IPR029039">
    <property type="entry name" value="Flavoprotein-like_sf"/>
</dbReference>
<name>A0ABW4NBE9_9SPHN</name>
<dbReference type="Proteomes" id="UP001597283">
    <property type="component" value="Unassembled WGS sequence"/>
</dbReference>